<evidence type="ECO:0000256" key="2">
    <source>
        <dbReference type="ARBA" id="ARBA00022448"/>
    </source>
</evidence>
<dbReference type="RefSeq" id="WP_379948543.1">
    <property type="nucleotide sequence ID" value="NZ_JBHMAF010000024.1"/>
</dbReference>
<dbReference type="PANTHER" id="PTHR30450">
    <property type="entry name" value="ABC TRANSPORTER PERMEASE"/>
    <property type="match status" value="1"/>
</dbReference>
<organism evidence="9 10">
    <name type="scientific">Ectobacillus funiculus</name>
    <dbReference type="NCBI Taxonomy" id="137993"/>
    <lineage>
        <taxon>Bacteria</taxon>
        <taxon>Bacillati</taxon>
        <taxon>Bacillota</taxon>
        <taxon>Bacilli</taxon>
        <taxon>Bacillales</taxon>
        <taxon>Bacillaceae</taxon>
        <taxon>Ectobacillus</taxon>
    </lineage>
</organism>
<keyword evidence="10" id="KW-1185">Reference proteome</keyword>
<evidence type="ECO:0000256" key="3">
    <source>
        <dbReference type="ARBA" id="ARBA00022475"/>
    </source>
</evidence>
<feature type="transmembrane region" description="Helical" evidence="7">
    <location>
        <begin position="187"/>
        <end position="210"/>
    </location>
</feature>
<keyword evidence="3" id="KW-1003">Cell membrane</keyword>
<dbReference type="InterPro" id="IPR000515">
    <property type="entry name" value="MetI-like"/>
</dbReference>
<gene>
    <name evidence="9" type="ORF">ACFFMS_07015</name>
</gene>
<dbReference type="NCBIfam" id="NF008049">
    <property type="entry name" value="PRK10782.1"/>
    <property type="match status" value="1"/>
</dbReference>
<reference evidence="9 10" key="1">
    <citation type="submission" date="2024-09" db="EMBL/GenBank/DDBJ databases">
        <authorList>
            <person name="Sun Q."/>
            <person name="Mori K."/>
        </authorList>
    </citation>
    <scope>NUCLEOTIDE SEQUENCE [LARGE SCALE GENOMIC DNA]</scope>
    <source>
        <strain evidence="9 10">JCM 11201</strain>
    </source>
</reference>
<dbReference type="Gene3D" id="1.10.3720.10">
    <property type="entry name" value="MetI-like"/>
    <property type="match status" value="1"/>
</dbReference>
<keyword evidence="4 7" id="KW-0812">Transmembrane</keyword>
<dbReference type="SUPFAM" id="SSF161098">
    <property type="entry name" value="MetI-like"/>
    <property type="match status" value="1"/>
</dbReference>
<evidence type="ECO:0000313" key="10">
    <source>
        <dbReference type="Proteomes" id="UP001589609"/>
    </source>
</evidence>
<dbReference type="InterPro" id="IPR035906">
    <property type="entry name" value="MetI-like_sf"/>
</dbReference>
<accession>A0ABV5WDE2</accession>
<evidence type="ECO:0000256" key="4">
    <source>
        <dbReference type="ARBA" id="ARBA00022692"/>
    </source>
</evidence>
<dbReference type="PANTHER" id="PTHR30450:SF14">
    <property type="entry name" value="TRANSPORTER, PERMEASE PROTEIN, PUTATIVE-RELATED"/>
    <property type="match status" value="1"/>
</dbReference>
<evidence type="ECO:0000313" key="9">
    <source>
        <dbReference type="EMBL" id="MFB9758273.1"/>
    </source>
</evidence>
<feature type="transmembrane region" description="Helical" evidence="7">
    <location>
        <begin position="20"/>
        <end position="40"/>
    </location>
</feature>
<feature type="domain" description="ABC transmembrane type-1" evidence="8">
    <location>
        <begin position="13"/>
        <end position="204"/>
    </location>
</feature>
<dbReference type="PROSITE" id="PS50928">
    <property type="entry name" value="ABC_TM1"/>
    <property type="match status" value="1"/>
</dbReference>
<sequence length="217" mass="23376">MLEVSPQMILTSLWETLYMVSISLVFGTLIGVPLGILLVVTRKGHILENRWIFAIVNPIVNILRSIPFIILLVAIIPFTRFVVGTSIGTTAAIVPLVLHIGPYMSRLVENSLLEVDDGIIEAAKAMGASPVQIIFRFLIPEAFPSLLLSITTVTIGLIGATAMVGAIGGGGLGDLAITYGYQRFSTITIVVTVVILVLIVQGIQSLGNLLERKMRRV</sequence>
<dbReference type="InterPro" id="IPR051322">
    <property type="entry name" value="AA_ABC_Transporter_Permease"/>
</dbReference>
<comment type="similarity">
    <text evidence="7">Belongs to the binding-protein-dependent transport system permease family.</text>
</comment>
<feature type="transmembrane region" description="Helical" evidence="7">
    <location>
        <begin position="52"/>
        <end position="75"/>
    </location>
</feature>
<dbReference type="CDD" id="cd06261">
    <property type="entry name" value="TM_PBP2"/>
    <property type="match status" value="1"/>
</dbReference>
<evidence type="ECO:0000256" key="5">
    <source>
        <dbReference type="ARBA" id="ARBA00022989"/>
    </source>
</evidence>
<evidence type="ECO:0000256" key="7">
    <source>
        <dbReference type="RuleBase" id="RU363032"/>
    </source>
</evidence>
<dbReference type="Proteomes" id="UP001589609">
    <property type="component" value="Unassembled WGS sequence"/>
</dbReference>
<comment type="subcellular location">
    <subcellularLocation>
        <location evidence="1 7">Cell membrane</location>
        <topology evidence="1 7">Multi-pass membrane protein</topology>
    </subcellularLocation>
</comment>
<protein>
    <submittedName>
        <fullName evidence="9">Methionine ABC transporter permease</fullName>
    </submittedName>
</protein>
<keyword evidence="6 7" id="KW-0472">Membrane</keyword>
<name>A0ABV5WDE2_9BACI</name>
<keyword evidence="2 7" id="KW-0813">Transport</keyword>
<evidence type="ECO:0000259" key="8">
    <source>
        <dbReference type="PROSITE" id="PS50928"/>
    </source>
</evidence>
<proteinExistence type="inferred from homology"/>
<evidence type="ECO:0000256" key="6">
    <source>
        <dbReference type="ARBA" id="ARBA00023136"/>
    </source>
</evidence>
<dbReference type="Pfam" id="PF00528">
    <property type="entry name" value="BPD_transp_1"/>
    <property type="match status" value="1"/>
</dbReference>
<feature type="transmembrane region" description="Helical" evidence="7">
    <location>
        <begin position="81"/>
        <end position="101"/>
    </location>
</feature>
<dbReference type="EMBL" id="JBHMAF010000024">
    <property type="protein sequence ID" value="MFB9758273.1"/>
    <property type="molecule type" value="Genomic_DNA"/>
</dbReference>
<comment type="caution">
    <text evidence="9">The sequence shown here is derived from an EMBL/GenBank/DDBJ whole genome shotgun (WGS) entry which is preliminary data.</text>
</comment>
<feature type="transmembrane region" description="Helical" evidence="7">
    <location>
        <begin position="146"/>
        <end position="167"/>
    </location>
</feature>
<evidence type="ECO:0000256" key="1">
    <source>
        <dbReference type="ARBA" id="ARBA00004651"/>
    </source>
</evidence>
<keyword evidence="5 7" id="KW-1133">Transmembrane helix</keyword>